<dbReference type="Proteomes" id="UP000244066">
    <property type="component" value="Unassembled WGS sequence"/>
</dbReference>
<keyword evidence="1" id="KW-0472">Membrane</keyword>
<evidence type="ECO:0000256" key="1">
    <source>
        <dbReference type="SAM" id="Phobius"/>
    </source>
</evidence>
<comment type="caution">
    <text evidence="2">The sequence shown here is derived from an EMBL/GenBank/DDBJ whole genome shotgun (WGS) entry which is preliminary data.</text>
</comment>
<keyword evidence="1" id="KW-1133">Transmembrane helix</keyword>
<name>A0A2R7YAB5_9ARCH</name>
<organism evidence="2 3">
    <name type="scientific">Candidatus Terraquivivens tikiterensis</name>
    <dbReference type="NCBI Taxonomy" id="1980982"/>
    <lineage>
        <taxon>Archaea</taxon>
        <taxon>Nitrososphaerota</taxon>
        <taxon>Candidatus Wolframiiraptoraceae</taxon>
        <taxon>Candidatus Terraquivivens</taxon>
    </lineage>
</organism>
<dbReference type="EMBL" id="NDWU01000002">
    <property type="protein sequence ID" value="PUA34249.1"/>
    <property type="molecule type" value="Genomic_DNA"/>
</dbReference>
<protein>
    <submittedName>
        <fullName evidence="2">Uncharacterized protein</fullName>
    </submittedName>
</protein>
<dbReference type="AlphaFoldDB" id="A0A2R7YAB5"/>
<feature type="transmembrane region" description="Helical" evidence="1">
    <location>
        <begin position="12"/>
        <end position="36"/>
    </location>
</feature>
<proteinExistence type="predicted"/>
<feature type="transmembrane region" description="Helical" evidence="1">
    <location>
        <begin position="56"/>
        <end position="78"/>
    </location>
</feature>
<keyword evidence="1" id="KW-0812">Transmembrane</keyword>
<evidence type="ECO:0000313" key="2">
    <source>
        <dbReference type="EMBL" id="PUA34249.1"/>
    </source>
</evidence>
<sequence>MVSWSVAFKKAAAYVGFLIVWVIVGSVIIGAGFLVGGLGVKTGPFNIPVPTMANPLVAVVFIVVGYIVIFLGMMATLFKIMAEITAEEVERRLKTSAG</sequence>
<gene>
    <name evidence="2" type="ORF">B9J98_01285</name>
</gene>
<accession>A0A2R7YAB5</accession>
<reference evidence="2 3" key="1">
    <citation type="submission" date="2017-04" db="EMBL/GenBank/DDBJ databases">
        <title>Draft Aigarchaeota genome from a New Zealand hot spring.</title>
        <authorList>
            <person name="Reysenbach A.-L."/>
            <person name="Donaho J.A."/>
            <person name="Gerhart J."/>
            <person name="Kelley J.F."/>
            <person name="Kouba K."/>
            <person name="Podar M."/>
            <person name="Stott M."/>
        </authorList>
    </citation>
    <scope>NUCLEOTIDE SEQUENCE [LARGE SCALE GENOMIC DNA]</scope>
    <source>
        <strain evidence="2">NZ13_MG1</strain>
    </source>
</reference>
<evidence type="ECO:0000313" key="3">
    <source>
        <dbReference type="Proteomes" id="UP000244066"/>
    </source>
</evidence>